<sequence>MTTRVRTQRFVEGFGFLPHADGLDVLGGRRTARLKGVQRGELTLRVAGLIRSGHAVAEIATVLGVSTEDVEARVAALRRVGAVTDLDVPPGPAQMVRFFERTLGVDAAASAVLRLAQATVRLVGEVGLCAALADQFARAGVQVVTDDAGPEPPTLVISCGRSRPETDRPTLLLDRDGAEFVVGPLCNVPGGRCTHCAPVSSGPAGDEPLLERFAVAQTVAEAVRFLARTGHCRTSTGALRIGERGRAMRFEPVVRDATCSHCGLGAGLGTGLGTGLTSEQARAYEAFQGADLPLKGNWSYPITPIHLPRADSTVKVVPMPLDDAILRDRPDLQQLLATVTKALAAKSGRAAVPSIGGCRLLTVFVGGITEHGPFLHLIDRRNGVPRPLPTTGLTEGSVLSADRLTVIVSATLSRAENLFGAKAKLAIYQDTGFLTGTLRAALAATGVRAERRPTPVAPPGDLRGLLGLDPTRDVLTAVLDVHGTPAAAAPVRRRQAAQVHRDDLAAVVAGCSEVFVRSYRVAGLDAGLYSVRDNELRPIPAPAAELDVALADRGLAPAALVVTSTDLGDALVTHGRSGIATTIVEHAETAVRIRRAAADRGLDALLCADLPTTAVAPDDRGWRTAHRTFAAVAIAAAGGLDGARQPEVRW</sequence>
<dbReference type="InterPro" id="IPR000415">
    <property type="entry name" value="Nitroreductase-like"/>
</dbReference>
<evidence type="ECO:0000313" key="1">
    <source>
        <dbReference type="EMBL" id="TDP92906.1"/>
    </source>
</evidence>
<dbReference type="Gene3D" id="3.40.109.10">
    <property type="entry name" value="NADH Oxidase"/>
    <property type="match status" value="1"/>
</dbReference>
<accession>A0A4R6S2M8</accession>
<name>A0A4R6S2M8_LABRH</name>
<reference evidence="1 2" key="1">
    <citation type="submission" date="2019-03" db="EMBL/GenBank/DDBJ databases">
        <title>Genomic Encyclopedia of Type Strains, Phase IV (KMG-IV): sequencing the most valuable type-strain genomes for metagenomic binning, comparative biology and taxonomic classification.</title>
        <authorList>
            <person name="Goeker M."/>
        </authorList>
    </citation>
    <scope>NUCLEOTIDE SEQUENCE [LARGE SCALE GENOMIC DNA]</scope>
    <source>
        <strain evidence="1 2">DSM 45361</strain>
    </source>
</reference>
<keyword evidence="2" id="KW-1185">Reference proteome</keyword>
<protein>
    <submittedName>
        <fullName evidence="1">Uncharacterized protein</fullName>
    </submittedName>
</protein>
<gene>
    <name evidence="1" type="ORF">EV186_107141</name>
</gene>
<proteinExistence type="predicted"/>
<evidence type="ECO:0000313" key="2">
    <source>
        <dbReference type="Proteomes" id="UP000295444"/>
    </source>
</evidence>
<dbReference type="AlphaFoldDB" id="A0A4R6S2M8"/>
<comment type="caution">
    <text evidence="1">The sequence shown here is derived from an EMBL/GenBank/DDBJ whole genome shotgun (WGS) entry which is preliminary data.</text>
</comment>
<dbReference type="Proteomes" id="UP000295444">
    <property type="component" value="Unassembled WGS sequence"/>
</dbReference>
<dbReference type="RefSeq" id="WP_133853250.1">
    <property type="nucleotide sequence ID" value="NZ_SNXZ01000007.1"/>
</dbReference>
<dbReference type="GO" id="GO:0016491">
    <property type="term" value="F:oxidoreductase activity"/>
    <property type="evidence" value="ECO:0007669"/>
    <property type="project" value="InterPro"/>
</dbReference>
<organism evidence="1 2">
    <name type="scientific">Labedaea rhizosphaerae</name>
    <dbReference type="NCBI Taxonomy" id="598644"/>
    <lineage>
        <taxon>Bacteria</taxon>
        <taxon>Bacillati</taxon>
        <taxon>Actinomycetota</taxon>
        <taxon>Actinomycetes</taxon>
        <taxon>Pseudonocardiales</taxon>
        <taxon>Pseudonocardiaceae</taxon>
        <taxon>Labedaea</taxon>
    </lineage>
</organism>
<dbReference type="EMBL" id="SNXZ01000007">
    <property type="protein sequence ID" value="TDP92906.1"/>
    <property type="molecule type" value="Genomic_DNA"/>
</dbReference>